<accession>A0A2Z4FJI4</accession>
<gene>
    <name evidence="2" type="ORF">DN745_06965</name>
</gene>
<proteinExistence type="predicted"/>
<feature type="region of interest" description="Disordered" evidence="1">
    <location>
        <begin position="759"/>
        <end position="788"/>
    </location>
</feature>
<feature type="region of interest" description="Disordered" evidence="1">
    <location>
        <begin position="658"/>
        <end position="705"/>
    </location>
</feature>
<feature type="region of interest" description="Disordered" evidence="1">
    <location>
        <begin position="177"/>
        <end position="243"/>
    </location>
</feature>
<dbReference type="RefSeq" id="WP_111333310.1">
    <property type="nucleotide sequence ID" value="NZ_CP030032.1"/>
</dbReference>
<sequence>MGDIPAQIKIVCPGCNTQFRLKPKKGRLPKEAIPCPRCGEEIPVVEANLSHDDESTQDRSASGAFGASPAPESNIIHSNPSETPVSGTDAARPRRATATGAPRLSHRSTPLDEDDFAHLDIMPGLTDSSPRSTYLGMGAGLMAIDASRKKKTSKFTDEHTKVVDGSLVDQVLKADDGAQSDASGFKQESTTKPNTKPLPEEFRVSSDAGLAETSEQNALDRATLKERLAPTHKNRSAKKTLDLSDEALLASQNETKPPFDLDPDPTSEVPKQMVLGRIKIKQKLQQKLKKDTSPDAGEALVPEQTKPSLATLLKKARERKIDLPSPSEASSDRISALPKRSAKPRNSADLARRKSAAALDRALNSLADETARALDGKKRTGTTKMYSVASAPDQDALAYDTGDSSMIDLLRRRVAENQQPGAASERRGSGYIRLPTAEIQDVLGQGTYRLRVEEIIYEPIDKAGLTELVKRGVLMGAAEIAQSDGDWMPIGEHPVLADLRQKMAAEAHEMLSTLARAPLPRASQSGAAPLPKPASSGRLFERFDGADDFADLKDSTEIAAIPSLSQSLTDSLSGDSDFETVNSGLFADVDALRHAEPRKKVVTEKLYSASDISLDEPASDTAAQADSAPLPLAESPDAAAEVNTTESNDAGDAATQITQADSTHTESPSTVDLAESSEPAPSLPEGFADSAPALQPEEPAEEEEDGLDYFEDAPIPSGAGGKKAGIIVGLLIMAAVVGLAISPFGQPYIQKAKDALASKGASDSKPVVGDNGDAPKDESQAASGAVAPAVDAARAEVESAADVELDTPQSQDELAAELIADGDHAGAADIMRFLWQERGEDADFAKRYVTVLVDAQRFSAAGEVAIAAMLTANANGDEEAAREFETLFKQSIEKNPELGAYKTVDISAEAGVDAATLALHGKKNNRLAIHLSTGQKPAFVFEPAQAQFERDWRMAIASWRLCQMMVCNFEVPRARPARIERAAFQKLVGEAPGEHADKLGALNWVKEDDGEYLYGALIDALDAPARFPIERISLWRPWLAPGSADDLEMPLAEGLASLKSLEDDFYTPLLAQANDVTLARLAAQLSSVLLVDYLTNNWDRFSPTAAGWGNQLGLRDGVLVSTANMGAFQPRSSTRIKGRFDWTSRFSKATVASLRLIDRELAAERLFPAPNAGERVRVDLFWSQRALALERINSLVAARGEKEVLRFE</sequence>
<feature type="region of interest" description="Disordered" evidence="1">
    <location>
        <begin position="318"/>
        <end position="354"/>
    </location>
</feature>
<dbReference type="AlphaFoldDB" id="A0A2Z4FJI4"/>
<evidence type="ECO:0000313" key="2">
    <source>
        <dbReference type="EMBL" id="AWV89089.1"/>
    </source>
</evidence>
<dbReference type="OrthoDB" id="5519012at2"/>
<reference evidence="2 3" key="1">
    <citation type="submission" date="2018-06" db="EMBL/GenBank/DDBJ databases">
        <title>Lujinxingia sediminis gen. nov. sp. nov., a new facultative anaerobic member of the class Deltaproteobacteria, and proposal of Lujinxingaceae fam. nov.</title>
        <authorList>
            <person name="Guo L.-Y."/>
            <person name="Li C.-M."/>
            <person name="Wang S."/>
            <person name="Du Z.-J."/>
        </authorList>
    </citation>
    <scope>NUCLEOTIDE SEQUENCE [LARGE SCALE GENOMIC DNA]</scope>
    <source>
        <strain evidence="2 3">FA350</strain>
    </source>
</reference>
<feature type="compositionally biased region" description="Low complexity" evidence="1">
    <location>
        <begin position="60"/>
        <end position="73"/>
    </location>
</feature>
<evidence type="ECO:0000256" key="1">
    <source>
        <dbReference type="SAM" id="MobiDB-lite"/>
    </source>
</evidence>
<dbReference type="KEGG" id="bsed:DN745_06965"/>
<feature type="compositionally biased region" description="Polar residues" evidence="1">
    <location>
        <begin position="75"/>
        <end position="86"/>
    </location>
</feature>
<organism evidence="2 3">
    <name type="scientific">Bradymonas sediminis</name>
    <dbReference type="NCBI Taxonomy" id="1548548"/>
    <lineage>
        <taxon>Bacteria</taxon>
        <taxon>Deltaproteobacteria</taxon>
        <taxon>Bradymonadales</taxon>
        <taxon>Bradymonadaceae</taxon>
        <taxon>Bradymonas</taxon>
    </lineage>
</organism>
<feature type="compositionally biased region" description="Polar residues" evidence="1">
    <location>
        <begin position="180"/>
        <end position="194"/>
    </location>
</feature>
<keyword evidence="3" id="KW-1185">Reference proteome</keyword>
<feature type="region of interest" description="Disordered" evidence="1">
    <location>
        <begin position="285"/>
        <end position="304"/>
    </location>
</feature>
<evidence type="ECO:0000313" key="3">
    <source>
        <dbReference type="Proteomes" id="UP000249799"/>
    </source>
</evidence>
<feature type="compositionally biased region" description="Polar residues" evidence="1">
    <location>
        <begin position="658"/>
        <end position="670"/>
    </location>
</feature>
<dbReference type="Proteomes" id="UP000249799">
    <property type="component" value="Chromosome"/>
</dbReference>
<feature type="region of interest" description="Disordered" evidence="1">
    <location>
        <begin position="46"/>
        <end position="112"/>
    </location>
</feature>
<dbReference type="EMBL" id="CP030032">
    <property type="protein sequence ID" value="AWV89089.1"/>
    <property type="molecule type" value="Genomic_DNA"/>
</dbReference>
<name>A0A2Z4FJI4_9DELT</name>
<protein>
    <submittedName>
        <fullName evidence="2">Uncharacterized protein</fullName>
    </submittedName>
</protein>